<gene>
    <name evidence="2" type="ORF">D0Y50_06355</name>
</gene>
<dbReference type="Proteomes" id="UP000262073">
    <property type="component" value="Chromosome"/>
</dbReference>
<keyword evidence="1" id="KW-0472">Membrane</keyword>
<name>A0A346NKH1_9ALTE</name>
<reference evidence="2 3" key="1">
    <citation type="submission" date="2018-08" db="EMBL/GenBank/DDBJ databases">
        <title>Salinimonas sediminis sp. nov., a piezophilic bacterium isolated from a deep-sea sediment sample from the New Britain Trench.</title>
        <authorList>
            <person name="Cao J."/>
        </authorList>
    </citation>
    <scope>NUCLEOTIDE SEQUENCE [LARGE SCALE GENOMIC DNA]</scope>
    <source>
        <strain evidence="2 3">N102</strain>
    </source>
</reference>
<evidence type="ECO:0000313" key="2">
    <source>
        <dbReference type="EMBL" id="AXR06028.1"/>
    </source>
</evidence>
<dbReference type="OrthoDB" id="8563935at2"/>
<dbReference type="KEGG" id="salm:D0Y50_06355"/>
<keyword evidence="3" id="KW-1185">Reference proteome</keyword>
<proteinExistence type="predicted"/>
<dbReference type="AlphaFoldDB" id="A0A346NKH1"/>
<organism evidence="2 3">
    <name type="scientific">Salinimonas sediminis</name>
    <dbReference type="NCBI Taxonomy" id="2303538"/>
    <lineage>
        <taxon>Bacteria</taxon>
        <taxon>Pseudomonadati</taxon>
        <taxon>Pseudomonadota</taxon>
        <taxon>Gammaproteobacteria</taxon>
        <taxon>Alteromonadales</taxon>
        <taxon>Alteromonadaceae</taxon>
        <taxon>Alteromonas/Salinimonas group</taxon>
        <taxon>Salinimonas</taxon>
    </lineage>
</organism>
<dbReference type="EMBL" id="CP031769">
    <property type="protein sequence ID" value="AXR06028.1"/>
    <property type="molecule type" value="Genomic_DNA"/>
</dbReference>
<feature type="transmembrane region" description="Helical" evidence="1">
    <location>
        <begin position="32"/>
        <end position="57"/>
    </location>
</feature>
<sequence length="136" mass="15575">METQRYEAEWCLLQNQFESYEKHSLYIKLSSILGLFLALSFGLAAIPTCFILGVLWIQDAILKTFQSRIEPRLLRIEKSIQEKAQSCPFQFNTDYLLVETKGLSKIQEYAKQAVRPTVAFPHVVLIAIMLATAIFS</sequence>
<keyword evidence="1" id="KW-1133">Transmembrane helix</keyword>
<keyword evidence="1" id="KW-0812">Transmembrane</keyword>
<accession>A0A346NKH1</accession>
<evidence type="ECO:0000313" key="3">
    <source>
        <dbReference type="Proteomes" id="UP000262073"/>
    </source>
</evidence>
<evidence type="ECO:0000256" key="1">
    <source>
        <dbReference type="SAM" id="Phobius"/>
    </source>
</evidence>
<protein>
    <submittedName>
        <fullName evidence="2">Uncharacterized protein</fullName>
    </submittedName>
</protein>
<dbReference type="RefSeq" id="WP_117316018.1">
    <property type="nucleotide sequence ID" value="NZ_CP031769.1"/>
</dbReference>
<feature type="transmembrane region" description="Helical" evidence="1">
    <location>
        <begin position="113"/>
        <end position="135"/>
    </location>
</feature>